<evidence type="ECO:0000313" key="4">
    <source>
        <dbReference type="Proteomes" id="UP000001514"/>
    </source>
</evidence>
<accession>C0STN9</accession>
<dbReference type="EMBL" id="AB465360">
    <property type="protein sequence ID" value="BAH56542.1"/>
    <property type="molecule type" value="mRNA"/>
</dbReference>
<gene>
    <name evidence="2" type="primary">SmCLE11</name>
    <name evidence="3" type="ORF">SELMODRAFT_421189</name>
</gene>
<evidence type="ECO:0000313" key="3">
    <source>
        <dbReference type="EMBL" id="EFJ17257.1"/>
    </source>
</evidence>
<name>C0STN9_SELML</name>
<evidence type="ECO:0000256" key="1">
    <source>
        <dbReference type="SAM" id="SignalP"/>
    </source>
</evidence>
<keyword evidence="1" id="KW-0732">Signal</keyword>
<dbReference type="GeneID" id="9633890"/>
<keyword evidence="4" id="KW-1185">Reference proteome</keyword>
<proteinExistence type="evidence at transcript level"/>
<evidence type="ECO:0000313" key="2">
    <source>
        <dbReference type="EMBL" id="BAH56542.1"/>
    </source>
</evidence>
<feature type="signal peptide" evidence="1">
    <location>
        <begin position="1"/>
        <end position="24"/>
    </location>
</feature>
<dbReference type="Proteomes" id="UP000001514">
    <property type="component" value="Unassembled WGS sequence"/>
</dbReference>
<reference evidence="3 4" key="2">
    <citation type="journal article" date="2011" name="Science">
        <title>The Selaginella genome identifies genetic changes associated with the evolution of vascular plants.</title>
        <authorList>
            <person name="Banks J.A."/>
            <person name="Nishiyama T."/>
            <person name="Hasebe M."/>
            <person name="Bowman J.L."/>
            <person name="Gribskov M."/>
            <person name="dePamphilis C."/>
            <person name="Albert V.A."/>
            <person name="Aono N."/>
            <person name="Aoyama T."/>
            <person name="Ambrose B.A."/>
            <person name="Ashton N.W."/>
            <person name="Axtell M.J."/>
            <person name="Barker E."/>
            <person name="Barker M.S."/>
            <person name="Bennetzen J.L."/>
            <person name="Bonawitz N.D."/>
            <person name="Chapple C."/>
            <person name="Cheng C."/>
            <person name="Correa L.G."/>
            <person name="Dacre M."/>
            <person name="DeBarry J."/>
            <person name="Dreyer I."/>
            <person name="Elias M."/>
            <person name="Engstrom E.M."/>
            <person name="Estelle M."/>
            <person name="Feng L."/>
            <person name="Finet C."/>
            <person name="Floyd S.K."/>
            <person name="Frommer W.B."/>
            <person name="Fujita T."/>
            <person name="Gramzow L."/>
            <person name="Gutensohn M."/>
            <person name="Harholt J."/>
            <person name="Hattori M."/>
            <person name="Heyl A."/>
            <person name="Hirai T."/>
            <person name="Hiwatashi Y."/>
            <person name="Ishikawa M."/>
            <person name="Iwata M."/>
            <person name="Karol K.G."/>
            <person name="Koehler B."/>
            <person name="Kolukisaoglu U."/>
            <person name="Kubo M."/>
            <person name="Kurata T."/>
            <person name="Lalonde S."/>
            <person name="Li K."/>
            <person name="Li Y."/>
            <person name="Litt A."/>
            <person name="Lyons E."/>
            <person name="Manning G."/>
            <person name="Maruyama T."/>
            <person name="Michael T.P."/>
            <person name="Mikami K."/>
            <person name="Miyazaki S."/>
            <person name="Morinaga S."/>
            <person name="Murata T."/>
            <person name="Mueller-Roeber B."/>
            <person name="Nelson D.R."/>
            <person name="Obara M."/>
            <person name="Oguri Y."/>
            <person name="Olmstead R.G."/>
            <person name="Onodera N."/>
            <person name="Petersen B.L."/>
            <person name="Pils B."/>
            <person name="Prigge M."/>
            <person name="Rensing S.A."/>
            <person name="Riano-Pachon D.M."/>
            <person name="Roberts A.W."/>
            <person name="Sato Y."/>
            <person name="Scheller H.V."/>
            <person name="Schulz B."/>
            <person name="Schulz C."/>
            <person name="Shakirov E.V."/>
            <person name="Shibagaki N."/>
            <person name="Shinohara N."/>
            <person name="Shippen D.E."/>
            <person name="Soerensen I."/>
            <person name="Sotooka R."/>
            <person name="Sugimoto N."/>
            <person name="Sugita M."/>
            <person name="Sumikawa N."/>
            <person name="Tanurdzic M."/>
            <person name="Theissen G."/>
            <person name="Ulvskov P."/>
            <person name="Wakazuki S."/>
            <person name="Weng J.K."/>
            <person name="Willats W.W."/>
            <person name="Wipf D."/>
            <person name="Wolf P.G."/>
            <person name="Yang L."/>
            <person name="Zimmer A.D."/>
            <person name="Zhu Q."/>
            <person name="Mitros T."/>
            <person name="Hellsten U."/>
            <person name="Loque D."/>
            <person name="Otillar R."/>
            <person name="Salamov A."/>
            <person name="Schmutz J."/>
            <person name="Shapiro H."/>
            <person name="Lindquist E."/>
            <person name="Lucas S."/>
            <person name="Rokhsar D."/>
            <person name="Grigoriev I.V."/>
        </authorList>
    </citation>
    <scope>NUCLEOTIDE SEQUENCE [LARGE SCALE GENOMIC DNA]</scope>
</reference>
<dbReference type="EMBL" id="GL377615">
    <property type="protein sequence ID" value="EFJ17257.1"/>
    <property type="molecule type" value="Genomic_DNA"/>
</dbReference>
<dbReference type="KEGG" id="smo:SELMODRAFT_421189"/>
<dbReference type="AlphaFoldDB" id="C0STN9"/>
<reference evidence="2" key="1">
    <citation type="submission" date="2008-10" db="EMBL/GenBank/DDBJ databases">
        <title>Diverse CLE signaling peptide family in fern.</title>
        <authorList>
            <person name="Sawa S."/>
            <person name="Tamaki T."/>
        </authorList>
    </citation>
    <scope>NUCLEOTIDE SEQUENCE</scope>
</reference>
<dbReference type="HOGENOM" id="CLU_2241285_0_0_1"/>
<dbReference type="Gramene" id="EFJ17257">
    <property type="protein sequence ID" value="EFJ17257"/>
    <property type="gene ID" value="SELMODRAFT_421189"/>
</dbReference>
<protein>
    <submittedName>
        <fullName evidence="2">CLAVATA3/endosperm surrounding region 11</fullName>
    </submittedName>
</protein>
<feature type="chain" id="PRO_5010827725" evidence="1">
    <location>
        <begin position="25"/>
        <end position="105"/>
    </location>
</feature>
<organism evidence="2">
    <name type="scientific">Selaginella moellendorffii</name>
    <name type="common">Spikemoss</name>
    <dbReference type="NCBI Taxonomy" id="88036"/>
    <lineage>
        <taxon>Eukaryota</taxon>
        <taxon>Viridiplantae</taxon>
        <taxon>Streptophyta</taxon>
        <taxon>Embryophyta</taxon>
        <taxon>Tracheophyta</taxon>
        <taxon>Lycopodiopsida</taxon>
        <taxon>Selaginellales</taxon>
        <taxon>Selaginellaceae</taxon>
        <taxon>Selaginella</taxon>
    </lineage>
</organism>
<sequence>MALVLVRSTAVLALLLLLVICIESTSRGGVQNPIYRSWQIIGSGNRRFLLRESISASFSTPFHLGCPAGNCRSMQASVPHDSFAASDRLVPSGPDPLHHRIRVHN</sequence>
<dbReference type="InParanoid" id="C0STN9"/>